<dbReference type="SUPFAM" id="SSF53098">
    <property type="entry name" value="Ribonuclease H-like"/>
    <property type="match status" value="1"/>
</dbReference>
<proteinExistence type="predicted"/>
<accession>A0ABM1JNP2</accession>
<feature type="compositionally biased region" description="Basic and acidic residues" evidence="1">
    <location>
        <begin position="76"/>
        <end position="88"/>
    </location>
</feature>
<name>A0ABM1JNP2_GEKJA</name>
<dbReference type="GeneID" id="107107312"/>
<evidence type="ECO:0000313" key="2">
    <source>
        <dbReference type="Proteomes" id="UP000694871"/>
    </source>
</evidence>
<dbReference type="PANTHER" id="PTHR37162">
    <property type="entry name" value="HAT FAMILY DIMERISATION DOMAINCONTAINING PROTEIN-RELATED"/>
    <property type="match status" value="1"/>
</dbReference>
<gene>
    <name evidence="3" type="primary">LOC107107312</name>
</gene>
<evidence type="ECO:0000313" key="3">
    <source>
        <dbReference type="RefSeq" id="XP_015263079.1"/>
    </source>
</evidence>
<keyword evidence="2" id="KW-1185">Reference proteome</keyword>
<evidence type="ECO:0000256" key="1">
    <source>
        <dbReference type="SAM" id="MobiDB-lite"/>
    </source>
</evidence>
<organism evidence="2 3">
    <name type="scientific">Gekko japonicus</name>
    <name type="common">Schlegel's Japanese gecko</name>
    <dbReference type="NCBI Taxonomy" id="146911"/>
    <lineage>
        <taxon>Eukaryota</taxon>
        <taxon>Metazoa</taxon>
        <taxon>Chordata</taxon>
        <taxon>Craniata</taxon>
        <taxon>Vertebrata</taxon>
        <taxon>Euteleostomi</taxon>
        <taxon>Lepidosauria</taxon>
        <taxon>Squamata</taxon>
        <taxon>Bifurcata</taxon>
        <taxon>Gekkota</taxon>
        <taxon>Gekkonidae</taxon>
        <taxon>Gekkoninae</taxon>
        <taxon>Gekko</taxon>
    </lineage>
</organism>
<dbReference type="InterPro" id="IPR012337">
    <property type="entry name" value="RNaseH-like_sf"/>
</dbReference>
<reference evidence="3" key="1">
    <citation type="submission" date="2025-08" db="UniProtKB">
        <authorList>
            <consortium name="RefSeq"/>
        </authorList>
    </citation>
    <scope>IDENTIFICATION</scope>
</reference>
<feature type="region of interest" description="Disordered" evidence="1">
    <location>
        <begin position="72"/>
        <end position="92"/>
    </location>
</feature>
<sequence length="649" mass="74762">MDAGEGNSVTGSEVNLITSSVKKRKYYCYFKDEWCKEDAFKNWLRKIDGMTAECILCHQGFSIKYEGRRAVTSHADSSKHRESEKQQKDLPQIPVLLPETDEYQEDMVTAAELGQVYHNIVHQLSYASQACAYKTLSRILPDSAVAKKMSCGLAKATTIAETVLAPKSQELLLKDLEEVPFFSVGSDAYNKGSRQYFPVTIRYFSATEGIKHGLLDFYSELSSDSVASRIATILQENGLSVTRMASYMIDNASVDFGKHWAVFQDLKQLNGGLIQVGCMGHVIHNCLKKAMRALSFDVETFIFKLYSEFSSSTKKIDSLMSFYEFVETEYKDVLQHVTTRWLSLLPAVDRILESWSVLRAYFSSLGEDECLKILWEAFRVEEHASLPLCYVHFVHNLMRIFSESVKKLECDHITCTELHSVLENLHAKLKRRKEDKFYGKSSQIILSNISAFENRKFTEEAEKTLSRCIAYLEQWYYFETSIFEQMAVLSLNNEVKWFDLVTLVTALCIDIDIDQLYNEYCVLQKLREEIVSKEQKVDQRWVKVFRQIPERADSQLLKLVSFVLSIPVSNTFCEKIYNLMAQLWSKDKNRLSNSVVKAELQVQLNFNISCADFHEFLYKNPELLRAARGEQEYKCKKEEPEDEDIPQAP</sequence>
<protein>
    <submittedName>
        <fullName evidence="3">Zinc finger protein 862-like</fullName>
    </submittedName>
</protein>
<dbReference type="RefSeq" id="XP_015263079.1">
    <property type="nucleotide sequence ID" value="XM_015407593.1"/>
</dbReference>
<dbReference type="Proteomes" id="UP000694871">
    <property type="component" value="Unplaced"/>
</dbReference>
<dbReference type="PANTHER" id="PTHR37162:SF1">
    <property type="entry name" value="BED-TYPE DOMAIN-CONTAINING PROTEIN"/>
    <property type="match status" value="1"/>
</dbReference>